<feature type="domain" description="Integrase catalytic" evidence="2">
    <location>
        <begin position="1354"/>
        <end position="1528"/>
    </location>
</feature>
<dbReference type="PANTHER" id="PTHR37984:SF5">
    <property type="entry name" value="PROTEIN NYNRIN-LIKE"/>
    <property type="match status" value="1"/>
</dbReference>
<dbReference type="PROSITE" id="PS50994">
    <property type="entry name" value="INTEGRASE"/>
    <property type="match status" value="1"/>
</dbReference>
<accession>A0A812W2H0</accession>
<feature type="region of interest" description="Disordered" evidence="1">
    <location>
        <begin position="113"/>
        <end position="173"/>
    </location>
</feature>
<dbReference type="OrthoDB" id="410710at2759"/>
<feature type="region of interest" description="Disordered" evidence="1">
    <location>
        <begin position="776"/>
        <end position="821"/>
    </location>
</feature>
<reference evidence="3" key="1">
    <citation type="submission" date="2021-02" db="EMBL/GenBank/DDBJ databases">
        <authorList>
            <person name="Dougan E. K."/>
            <person name="Rhodes N."/>
            <person name="Thang M."/>
            <person name="Chan C."/>
        </authorList>
    </citation>
    <scope>NUCLEOTIDE SEQUENCE</scope>
</reference>
<gene>
    <name evidence="3" type="ORF">SPIL2461_LOCUS18046</name>
</gene>
<name>A0A812W2H0_SYMPI</name>
<dbReference type="SUPFAM" id="SSF53098">
    <property type="entry name" value="Ribonuclease H-like"/>
    <property type="match status" value="1"/>
</dbReference>
<feature type="region of interest" description="Disordered" evidence="1">
    <location>
        <begin position="1644"/>
        <end position="1719"/>
    </location>
</feature>
<protein>
    <recommendedName>
        <fullName evidence="2">Integrase catalytic domain-containing protein</fullName>
    </recommendedName>
</protein>
<feature type="compositionally biased region" description="Polar residues" evidence="1">
    <location>
        <begin position="1689"/>
        <end position="1709"/>
    </location>
</feature>
<evidence type="ECO:0000313" key="4">
    <source>
        <dbReference type="Proteomes" id="UP000649617"/>
    </source>
</evidence>
<evidence type="ECO:0000259" key="2">
    <source>
        <dbReference type="PROSITE" id="PS50994"/>
    </source>
</evidence>
<dbReference type="InterPro" id="IPR036397">
    <property type="entry name" value="RNaseH_sf"/>
</dbReference>
<dbReference type="InterPro" id="IPR012337">
    <property type="entry name" value="RNaseH-like_sf"/>
</dbReference>
<evidence type="ECO:0000313" key="3">
    <source>
        <dbReference type="EMBL" id="CAE7662828.1"/>
    </source>
</evidence>
<dbReference type="PANTHER" id="PTHR37984">
    <property type="entry name" value="PROTEIN CBG26694"/>
    <property type="match status" value="1"/>
</dbReference>
<proteinExistence type="predicted"/>
<sequence>MSWSKLTFDQANGTKLLLQRLAGSTLVRKTLPNAAAICQQYFSFRRSSGETIGNFLVRETLVHEEFVEAIIRLHEDRLGLSESGRDFGLPSDEDDEWHDRSWSWWNGWYDDDWPGGDEDGAEPARQPDSPAGDGDGSAPQGPSGDADGAPVGATGSSPSHRAEGGSVTNPPLVTIHEDAVPDSKKIPLDELSVADSFIMEVLRGWRLLQAAGLTAEEKRDILSTTKNSLDYETIASALQNLWDEQLLGHRRGNGNTFQNFTASVDEGDWFDPESSDAWHDGWDDWSSSYYAGQWGDDEWDHDWWEDVPQQGFQALAHEPDTSSGPAGDDPALREAQQAERMAENLAMEATRTWSEAQRATQQLRKDRGFGGPSSSGGGQTIRCFNCGGNHMSRDCPDRRHPSFNGGKFNGKGKFRNYWMESDDFYHNYVGKGKGKSKAKGKHGYWLSNCNAYNQELFAGAFELADSQEIASTSTSSSTPSRGMLDCGATASAAPEAVVRSLISSVLAQDRSTTVEIDQSARPYFRFGNGRWGRALCRVHLSSLITGERKTFSLYMLPNPAEYFQADFDKNTLVPVLIGMDHLGPRGVGMMIDFTTGLAMNTRESNPSIFQLETNTKGHYVLDVVQYLTHGRVNHEVLMMAMPTERDVTDHIRRQTRPKAKAAPLDYERILKADPRDPRMEDKQWPCMGQHVPMRPQSNMHGAWRHCAVCNLRMEYIPRVGSHGQTTKLDNPAMTRRMLTELRSLLQDKIKPTASICAAMQKKIDAEEQLNKLIREHEENFRPQHRTTGNSTTPTTEHPAQTSSTPISPPESSINSWQPVPGPQEMSIEEAYAALAAEENGLKARRINLANGYDLYQDRRVLWNLNAFLKESLEIDPHLQVYFEWPWPSYGWRQQPMVDLKEHFEAHGIPWLDCRVDGCNYGMKDVKGEFFIHKKWLIKTTDENFHKTFRAKVCPGNHVHKTIEGRDTSASSYYPWKLVQAIARHWSQQLVPHRHQRLLGLRHDLPSLADMELMESDNESFHMDYNLEDFHDDVNIPEIDFIQPVTVISEPAASARESFRQLVLRRLAQANFSVDALEQILLAASRQSVGHSVHHSRWRDSKGSVLVLGAYSHGHLGGISGATMKNSELVRYVNGFLRQHMPEASWSSVMISFDCPALPHRDYHNEKGSQNHLICVGSFGQGGLWVAGKPPDGRPIVRRKAPDGRLHEGHILQAQRQLVSFDPQAWHASQRWDGYRIAVSAYTTRLASTLPSSDLQCLRQRGFPPPCKVQLSMAAETMTLPEGVDEATFKNWQAQIAKFHKAAGHPTNRNLARIVKEAGHEEWRVQAALDHQCPACQSLKLGGTSSGQIPPASTMGLVPAWHSVGVDTGEWVVPHSKHKVKFLVFVDVATKLWVVHPLYIYDIVAMRTETTEDVTRAFTERWLSTFPKPQVLMMDSGKSFISESFHEFASSLNIQVHFVAEKEHWAHGIVEAVVQDIKMTASAIQLEALDQDYMVTLHLAASALNSTEYTAGYSAFQWAFGQQYSLSDEDVRTFHGSDFRGEFVKLITARQQAEQVATKTRAKRILSKLANSTAHVEDYANPVDHIGSVLAEWFSAKCCHISKPVERFQYETSGEEQPSQWRSLRDILPQREYTDLTDQVPHADEVERPDLPPEPDSSTVVAPPSRRVRFKKPQEPEPLPEQDQQESAGPPSSSTTRPNTEVNDYDQPSTEPAAKKPKQDNWVEQLHAEALFEEANDLFTFLETADDDMECLKLEFEIGDLSNRQRKFLERNPVAFMVKKLRDSEVSLTKLSAVERLLFVRAKAKDVDSFIKNEAVRKCQNREEVRSAFDNKRVVRARWVLTWKSVPPEDQLAAKDDARDNPTTTHTASGTKKAKARIVLLGFEHPSLLDSNYKTSSPVQSTLGRNLLYSMAAHKQWELEGLDLSTAFLQTQPTEADRDLWTSGVAELREALGVGEEGIMKILRNIYGSTTAPRGLWLDLHKTLTSLGAQPVLGERCLWIWLSKHRLDGDRPLTIGAMGGHVDDFHRIGDSSDEWLSIKKAIDKAYTWGMIKSGSYRHAGTDVKTSVDERGWKFITVSQECYIESLMDVDISPDRLRSQGELHKSEIDACRTALGSLQWLAVQSQPQLCARCNLLLTELVTNGTLETAREIQLMISEVRQEAYTLKFRRLPDVHHWTDVIFVSMGDQAHGNRPRGDSTGGMITLLSGPSCIHGHICEMDVLSWRTWKLKRKAIGSNDAEVQSVLEAEDCNFRARLLWSELHGAGGLHPARAQREDLVDVMEQQALRVKGIVCTDSRGGYDAVEVNESPLLGLSNMRAALQAFQLRDNLRRTGTELRWLASDYDLADALTKRKAEARQGLLRFLQTGRWAIKYDPLFRSAKKSKRAGKSALDVIKLLYDDGIDVDHFPNQELCS</sequence>
<comment type="caution">
    <text evidence="3">The sequence shown here is derived from an EMBL/GenBank/DDBJ whole genome shotgun (WGS) entry which is preliminary data.</text>
</comment>
<dbReference type="GO" id="GO:0003676">
    <property type="term" value="F:nucleic acid binding"/>
    <property type="evidence" value="ECO:0007669"/>
    <property type="project" value="InterPro"/>
</dbReference>
<dbReference type="GO" id="GO:0015074">
    <property type="term" value="P:DNA integration"/>
    <property type="evidence" value="ECO:0007669"/>
    <property type="project" value="InterPro"/>
</dbReference>
<feature type="compositionally biased region" description="Polar residues" evidence="1">
    <location>
        <begin position="1860"/>
        <end position="1869"/>
    </location>
</feature>
<dbReference type="Gene3D" id="3.30.420.10">
    <property type="entry name" value="Ribonuclease H-like superfamily/Ribonuclease H"/>
    <property type="match status" value="1"/>
</dbReference>
<dbReference type="InterPro" id="IPR001584">
    <property type="entry name" value="Integrase_cat-core"/>
</dbReference>
<evidence type="ECO:0000256" key="1">
    <source>
        <dbReference type="SAM" id="MobiDB-lite"/>
    </source>
</evidence>
<feature type="region of interest" description="Disordered" evidence="1">
    <location>
        <begin position="1850"/>
        <end position="1870"/>
    </location>
</feature>
<dbReference type="InterPro" id="IPR050951">
    <property type="entry name" value="Retrovirus_Pol_polyprotein"/>
</dbReference>
<feature type="compositionally biased region" description="Low complexity" evidence="1">
    <location>
        <begin position="801"/>
        <end position="815"/>
    </location>
</feature>
<feature type="compositionally biased region" description="Polar residues" evidence="1">
    <location>
        <begin position="785"/>
        <end position="800"/>
    </location>
</feature>
<dbReference type="Proteomes" id="UP000649617">
    <property type="component" value="Unassembled WGS sequence"/>
</dbReference>
<dbReference type="EMBL" id="CAJNIZ010043552">
    <property type="protein sequence ID" value="CAE7662828.1"/>
    <property type="molecule type" value="Genomic_DNA"/>
</dbReference>
<organism evidence="3 4">
    <name type="scientific">Symbiodinium pilosum</name>
    <name type="common">Dinoflagellate</name>
    <dbReference type="NCBI Taxonomy" id="2952"/>
    <lineage>
        <taxon>Eukaryota</taxon>
        <taxon>Sar</taxon>
        <taxon>Alveolata</taxon>
        <taxon>Dinophyceae</taxon>
        <taxon>Suessiales</taxon>
        <taxon>Symbiodiniaceae</taxon>
        <taxon>Symbiodinium</taxon>
    </lineage>
</organism>
<keyword evidence="4" id="KW-1185">Reference proteome</keyword>